<evidence type="ECO:0000313" key="9">
    <source>
        <dbReference type="EMBL" id="KAK2840172.1"/>
    </source>
</evidence>
<dbReference type="InterPro" id="IPR050504">
    <property type="entry name" value="IgSF_BTN/MOG"/>
</dbReference>
<dbReference type="GO" id="GO:0009897">
    <property type="term" value="C:external side of plasma membrane"/>
    <property type="evidence" value="ECO:0007669"/>
    <property type="project" value="TreeGrafter"/>
</dbReference>
<keyword evidence="2" id="KW-0732">Signal</keyword>
<keyword evidence="3 7" id="KW-0472">Membrane</keyword>
<dbReference type="GO" id="GO:1903037">
    <property type="term" value="P:regulation of leukocyte cell-cell adhesion"/>
    <property type="evidence" value="ECO:0007669"/>
    <property type="project" value="UniProtKB-ARBA"/>
</dbReference>
<organism evidence="9 10">
    <name type="scientific">Channa striata</name>
    <name type="common">Snakehead murrel</name>
    <name type="synonym">Ophicephalus striatus</name>
    <dbReference type="NCBI Taxonomy" id="64152"/>
    <lineage>
        <taxon>Eukaryota</taxon>
        <taxon>Metazoa</taxon>
        <taxon>Chordata</taxon>
        <taxon>Craniata</taxon>
        <taxon>Vertebrata</taxon>
        <taxon>Euteleostomi</taxon>
        <taxon>Actinopterygii</taxon>
        <taxon>Neopterygii</taxon>
        <taxon>Teleostei</taxon>
        <taxon>Neoteleostei</taxon>
        <taxon>Acanthomorphata</taxon>
        <taxon>Anabantaria</taxon>
        <taxon>Anabantiformes</taxon>
        <taxon>Channoidei</taxon>
        <taxon>Channidae</taxon>
        <taxon>Channa</taxon>
    </lineage>
</organism>
<keyword evidence="4" id="KW-1015">Disulfide bond</keyword>
<keyword evidence="7" id="KW-1133">Transmembrane helix</keyword>
<dbReference type="InterPro" id="IPR007110">
    <property type="entry name" value="Ig-like_dom"/>
</dbReference>
<dbReference type="GO" id="GO:0050863">
    <property type="term" value="P:regulation of T cell activation"/>
    <property type="evidence" value="ECO:0007669"/>
    <property type="project" value="UniProtKB-ARBA"/>
</dbReference>
<dbReference type="GO" id="GO:0050852">
    <property type="term" value="P:T cell receptor signaling pathway"/>
    <property type="evidence" value="ECO:0007669"/>
    <property type="project" value="TreeGrafter"/>
</dbReference>
<dbReference type="InterPro" id="IPR036179">
    <property type="entry name" value="Ig-like_dom_sf"/>
</dbReference>
<evidence type="ECO:0000256" key="6">
    <source>
        <dbReference type="ARBA" id="ARBA00023319"/>
    </source>
</evidence>
<dbReference type="PROSITE" id="PS50835">
    <property type="entry name" value="IG_LIKE"/>
    <property type="match status" value="2"/>
</dbReference>
<keyword evidence="7" id="KW-0812">Transmembrane</keyword>
<comment type="caution">
    <text evidence="9">The sequence shown here is derived from an EMBL/GenBank/DDBJ whole genome shotgun (WGS) entry which is preliminary data.</text>
</comment>
<dbReference type="EMBL" id="JAUPFM010000010">
    <property type="protein sequence ID" value="KAK2840172.1"/>
    <property type="molecule type" value="Genomic_DNA"/>
</dbReference>
<keyword evidence="6" id="KW-0393">Immunoglobulin domain</keyword>
<dbReference type="AlphaFoldDB" id="A0AA88MNA7"/>
<evidence type="ECO:0000256" key="4">
    <source>
        <dbReference type="ARBA" id="ARBA00023157"/>
    </source>
</evidence>
<dbReference type="GO" id="GO:0001817">
    <property type="term" value="P:regulation of cytokine production"/>
    <property type="evidence" value="ECO:0007669"/>
    <property type="project" value="TreeGrafter"/>
</dbReference>
<dbReference type="SUPFAM" id="SSF48726">
    <property type="entry name" value="Immunoglobulin"/>
    <property type="match status" value="2"/>
</dbReference>
<dbReference type="InterPro" id="IPR013783">
    <property type="entry name" value="Ig-like_fold"/>
</dbReference>
<sequence>MASVGQIIFYSMVTLIVIFSTLIILILAVTFSRSSSQVMSSNTAPVANLSQDQILSCFLQTSIGQSGVTQLSVTWEKRDHGLVYRYSNGAPDLANQIPQFKGRAELFPQGITTGNASLLLRNVVRDDEGVYTCSISSSIGGGTLGLSLRTAAFSEPTFKYANGTVAAAASWWFPEPNVTWTDVNDQLLEGATSVRPEPTGTFSVDSRLRGANGSSTYTCRVRNDVVAAVSKVTVTDSGVSGNTYFIFNAASSLLPSTFLGLMTSVLSICHIT</sequence>
<dbReference type="FunFam" id="2.60.40.10:FF:000142">
    <property type="entry name" value="V-set domain-containing T-cell activation inhibitor 1"/>
    <property type="match status" value="1"/>
</dbReference>
<dbReference type="GO" id="GO:0005102">
    <property type="term" value="F:signaling receptor binding"/>
    <property type="evidence" value="ECO:0007669"/>
    <property type="project" value="TreeGrafter"/>
</dbReference>
<gene>
    <name evidence="9" type="ORF">Q5P01_013912</name>
</gene>
<feature type="transmembrane region" description="Helical" evidence="7">
    <location>
        <begin position="7"/>
        <end position="31"/>
    </location>
</feature>
<evidence type="ECO:0000259" key="8">
    <source>
        <dbReference type="PROSITE" id="PS50835"/>
    </source>
</evidence>
<dbReference type="PANTHER" id="PTHR24100">
    <property type="entry name" value="BUTYROPHILIN"/>
    <property type="match status" value="1"/>
</dbReference>
<dbReference type="Proteomes" id="UP001187415">
    <property type="component" value="Unassembled WGS sequence"/>
</dbReference>
<keyword evidence="5" id="KW-0325">Glycoprotein</keyword>
<name>A0AA88MNA7_CHASR</name>
<proteinExistence type="predicted"/>
<evidence type="ECO:0000313" key="10">
    <source>
        <dbReference type="Proteomes" id="UP001187415"/>
    </source>
</evidence>
<feature type="domain" description="Ig-like" evidence="8">
    <location>
        <begin position="55"/>
        <end position="149"/>
    </location>
</feature>
<evidence type="ECO:0000256" key="7">
    <source>
        <dbReference type="SAM" id="Phobius"/>
    </source>
</evidence>
<evidence type="ECO:0000256" key="5">
    <source>
        <dbReference type="ARBA" id="ARBA00023180"/>
    </source>
</evidence>
<accession>A0AA88MNA7</accession>
<protein>
    <recommendedName>
        <fullName evidence="8">Ig-like domain-containing protein</fullName>
    </recommendedName>
</protein>
<dbReference type="Gene3D" id="2.60.40.10">
    <property type="entry name" value="Immunoglobulins"/>
    <property type="match status" value="2"/>
</dbReference>
<evidence type="ECO:0000256" key="3">
    <source>
        <dbReference type="ARBA" id="ARBA00023136"/>
    </source>
</evidence>
<reference evidence="9" key="1">
    <citation type="submission" date="2023-07" db="EMBL/GenBank/DDBJ databases">
        <title>Chromosome-level Genome Assembly of Striped Snakehead (Channa striata).</title>
        <authorList>
            <person name="Liu H."/>
        </authorList>
    </citation>
    <scope>NUCLEOTIDE SEQUENCE</scope>
    <source>
        <strain evidence="9">Gz</strain>
        <tissue evidence="9">Muscle</tissue>
    </source>
</reference>
<dbReference type="InterPro" id="IPR013106">
    <property type="entry name" value="Ig_V-set"/>
</dbReference>
<evidence type="ECO:0000256" key="1">
    <source>
        <dbReference type="ARBA" id="ARBA00004370"/>
    </source>
</evidence>
<dbReference type="PANTHER" id="PTHR24100:SF0">
    <property type="entry name" value="V-SET DOMAIN-CONTAINING T-CELL ACTIVATION INHIBITOR 1"/>
    <property type="match status" value="1"/>
</dbReference>
<feature type="domain" description="Ig-like" evidence="8">
    <location>
        <begin position="174"/>
        <end position="235"/>
    </location>
</feature>
<dbReference type="Pfam" id="PF07686">
    <property type="entry name" value="V-set"/>
    <property type="match status" value="1"/>
</dbReference>
<evidence type="ECO:0000256" key="2">
    <source>
        <dbReference type="ARBA" id="ARBA00022729"/>
    </source>
</evidence>
<keyword evidence="10" id="KW-1185">Reference proteome</keyword>
<comment type="subcellular location">
    <subcellularLocation>
        <location evidence="1">Membrane</location>
    </subcellularLocation>
</comment>